<dbReference type="OrthoDB" id="659at2759"/>
<evidence type="ECO:0000259" key="2">
    <source>
        <dbReference type="Pfam" id="PF03781"/>
    </source>
</evidence>
<gene>
    <name evidence="3" type="ORF">BU14_0647s0006</name>
</gene>
<dbReference type="Proteomes" id="UP000218209">
    <property type="component" value="Unassembled WGS sequence"/>
</dbReference>
<reference evidence="3 4" key="1">
    <citation type="submission" date="2017-03" db="EMBL/GenBank/DDBJ databases">
        <title>WGS assembly of Porphyra umbilicalis.</title>
        <authorList>
            <person name="Brawley S.H."/>
            <person name="Blouin N.A."/>
            <person name="Ficko-Blean E."/>
            <person name="Wheeler G.L."/>
            <person name="Lohr M."/>
            <person name="Goodson H.V."/>
            <person name="Jenkins J.W."/>
            <person name="Blaby-Haas C.E."/>
            <person name="Helliwell K.E."/>
            <person name="Chan C."/>
            <person name="Marriage T."/>
            <person name="Bhattacharya D."/>
            <person name="Klein A.S."/>
            <person name="Badis Y."/>
            <person name="Brodie J."/>
            <person name="Cao Y."/>
            <person name="Collen J."/>
            <person name="Dittami S.M."/>
            <person name="Gachon C.M."/>
            <person name="Green B.R."/>
            <person name="Karpowicz S."/>
            <person name="Kim J.W."/>
            <person name="Kudahl U."/>
            <person name="Lin S."/>
            <person name="Michel G."/>
            <person name="Mittag M."/>
            <person name="Olson B.J."/>
            <person name="Pangilinan J."/>
            <person name="Peng Y."/>
            <person name="Qiu H."/>
            <person name="Shu S."/>
            <person name="Singer J.T."/>
            <person name="Smith A.G."/>
            <person name="Sprecher B.N."/>
            <person name="Wagner V."/>
            <person name="Wang W."/>
            <person name="Wang Z.-Y."/>
            <person name="Yan J."/>
            <person name="Yarish C."/>
            <person name="Zoeuner-Riek S."/>
            <person name="Zhuang Y."/>
            <person name="Zou Y."/>
            <person name="Lindquist E.A."/>
            <person name="Grimwood J."/>
            <person name="Barry K."/>
            <person name="Rokhsar D.S."/>
            <person name="Schmutz J."/>
            <person name="Stiller J.W."/>
            <person name="Grossman A.R."/>
            <person name="Prochnik S.E."/>
        </authorList>
    </citation>
    <scope>NUCLEOTIDE SEQUENCE [LARGE SCALE GENOMIC DNA]</scope>
    <source>
        <strain evidence="3">4086291</strain>
    </source>
</reference>
<dbReference type="AlphaFoldDB" id="A0A1X6NQI8"/>
<feature type="domain" description="Sulfatase-modifying factor enzyme-like" evidence="2">
    <location>
        <begin position="248"/>
        <end position="348"/>
    </location>
</feature>
<protein>
    <recommendedName>
        <fullName evidence="2">Sulfatase-modifying factor enzyme-like domain-containing protein</fullName>
    </recommendedName>
</protein>
<proteinExistence type="predicted"/>
<name>A0A1X6NQI8_PORUM</name>
<evidence type="ECO:0000313" key="4">
    <source>
        <dbReference type="Proteomes" id="UP000218209"/>
    </source>
</evidence>
<evidence type="ECO:0000313" key="3">
    <source>
        <dbReference type="EMBL" id="OSX70868.1"/>
    </source>
</evidence>
<dbReference type="InterPro" id="IPR051128">
    <property type="entry name" value="EgtD_Methyltrsf_superfamily"/>
</dbReference>
<organism evidence="3 4">
    <name type="scientific">Porphyra umbilicalis</name>
    <name type="common">Purple laver</name>
    <name type="synonym">Red alga</name>
    <dbReference type="NCBI Taxonomy" id="2786"/>
    <lineage>
        <taxon>Eukaryota</taxon>
        <taxon>Rhodophyta</taxon>
        <taxon>Bangiophyceae</taxon>
        <taxon>Bangiales</taxon>
        <taxon>Bangiaceae</taxon>
        <taxon>Porphyra</taxon>
    </lineage>
</organism>
<dbReference type="Pfam" id="PF03781">
    <property type="entry name" value="FGE-sulfatase"/>
    <property type="match status" value="2"/>
</dbReference>
<dbReference type="EMBL" id="KV919197">
    <property type="protein sequence ID" value="OSX70868.1"/>
    <property type="molecule type" value="Genomic_DNA"/>
</dbReference>
<sequence length="563" mass="58913">MGLVQVHSTAGVSAVNGGGSGRLGSRRVNGRCCDMGMMRSEVADKAAGGGEKEGRQGHDNEPVMQLQRKLWAETDALFESTIGPEALLERPIALRNPFLFYMGHLPAFAWNTLRPFTHHAPFNASYDYLFSRGIDPDVEDPSVCHAHPLPPPEWPPVTAVTAYRDSVRAHITRAAATLPRAVIELTVEHDALHVETLLYMVAQRRPRIDGRRHPAAVRGADAYALDAAVAAASAAAAAASRGDPVRAAPHVVAIPAGRTTLGRERPAELEPPRNFAAAADGAPAAAFGWDNEFPAVAVDVPAFDVDALPVTVGAYAAFVAAGGYADAALWADADWQWVRRAGVDAPASWVPVPPAAADGGGGGGGCGGGWAVRTVDGEAVPLAAAAAWPVAVSLAEARAYAAWAGGRLPTEAEWHRAAYGGGGADGGDGGNDSGGGSGDGHRPFPWGAAPPVAGVHGNFGAVRRRPTDVGTHPAGTSATGVGDLVGDGWEWTATVFAPFEGFQAHPAYPTYSTDFFDGKHFVLKGASWATEVSLVRATLRNFYQAHYPYIFSKFRVAYDGRSS</sequence>
<accession>A0A1X6NQI8</accession>
<dbReference type="InterPro" id="IPR005532">
    <property type="entry name" value="SUMF_dom"/>
</dbReference>
<dbReference type="InterPro" id="IPR016187">
    <property type="entry name" value="CTDL_fold"/>
</dbReference>
<dbReference type="Gene3D" id="3.90.1580.10">
    <property type="entry name" value="paralog of FGE (formylglycine-generating enzyme)"/>
    <property type="match status" value="1"/>
</dbReference>
<dbReference type="PANTHER" id="PTHR43397:SF1">
    <property type="entry name" value="ERGOTHIONEINE BIOSYNTHESIS PROTEIN 1"/>
    <property type="match status" value="1"/>
</dbReference>
<dbReference type="SUPFAM" id="SSF56436">
    <property type="entry name" value="C-type lectin-like"/>
    <property type="match status" value="1"/>
</dbReference>
<dbReference type="PANTHER" id="PTHR43397">
    <property type="entry name" value="ERGOTHIONEINE BIOSYNTHESIS PROTEIN 1"/>
    <property type="match status" value="1"/>
</dbReference>
<keyword evidence="4" id="KW-1185">Reference proteome</keyword>
<feature type="domain" description="Sulfatase-modifying factor enzyme-like" evidence="2">
    <location>
        <begin position="372"/>
        <end position="557"/>
    </location>
</feature>
<feature type="region of interest" description="Disordered" evidence="1">
    <location>
        <begin position="419"/>
        <end position="447"/>
    </location>
</feature>
<evidence type="ECO:0000256" key="1">
    <source>
        <dbReference type="SAM" id="MobiDB-lite"/>
    </source>
</evidence>
<feature type="compositionally biased region" description="Gly residues" evidence="1">
    <location>
        <begin position="419"/>
        <end position="438"/>
    </location>
</feature>
<dbReference type="InterPro" id="IPR042095">
    <property type="entry name" value="SUMF_sf"/>
</dbReference>